<organism evidence="2 3">
    <name type="scientific">Pedobacter duraquae</name>
    <dbReference type="NCBI Taxonomy" id="425511"/>
    <lineage>
        <taxon>Bacteria</taxon>
        <taxon>Pseudomonadati</taxon>
        <taxon>Bacteroidota</taxon>
        <taxon>Sphingobacteriia</taxon>
        <taxon>Sphingobacteriales</taxon>
        <taxon>Sphingobacteriaceae</taxon>
        <taxon>Pedobacter</taxon>
    </lineage>
</organism>
<protein>
    <submittedName>
        <fullName evidence="2">Gliding motility-associated-like protein/predicted secreted protein (Por secretion system target)</fullName>
    </submittedName>
</protein>
<proteinExistence type="predicted"/>
<accession>A0A4R6IKG0</accession>
<keyword evidence="3" id="KW-1185">Reference proteome</keyword>
<evidence type="ECO:0000313" key="3">
    <source>
        <dbReference type="Proteomes" id="UP000295499"/>
    </source>
</evidence>
<feature type="signal peptide" evidence="1">
    <location>
        <begin position="1"/>
        <end position="21"/>
    </location>
</feature>
<dbReference type="NCBIfam" id="TIGR04131">
    <property type="entry name" value="Bac_Flav_CTERM"/>
    <property type="match status" value="1"/>
</dbReference>
<reference evidence="2 3" key="1">
    <citation type="submission" date="2019-03" db="EMBL/GenBank/DDBJ databases">
        <title>Genomic Encyclopedia of Archaeal and Bacterial Type Strains, Phase II (KMG-II): from individual species to whole genera.</title>
        <authorList>
            <person name="Goeker M."/>
        </authorList>
    </citation>
    <scope>NUCLEOTIDE SEQUENCE [LARGE SCALE GENOMIC DNA]</scope>
    <source>
        <strain evidence="2 3">DSM 19034</strain>
    </source>
</reference>
<dbReference type="Proteomes" id="UP000295499">
    <property type="component" value="Unassembled WGS sequence"/>
</dbReference>
<keyword evidence="1" id="KW-0732">Signal</keyword>
<name>A0A4R6IKG0_9SPHI</name>
<feature type="chain" id="PRO_5020475338" evidence="1">
    <location>
        <begin position="22"/>
        <end position="165"/>
    </location>
</feature>
<dbReference type="AlphaFoldDB" id="A0A4R6IKG0"/>
<dbReference type="EMBL" id="SNWM01000002">
    <property type="protein sequence ID" value="TDO22511.1"/>
    <property type="molecule type" value="Genomic_DNA"/>
</dbReference>
<dbReference type="InterPro" id="IPR026444">
    <property type="entry name" value="Secre_tail"/>
</dbReference>
<dbReference type="NCBIfam" id="TIGR04183">
    <property type="entry name" value="Por_Secre_tail"/>
    <property type="match status" value="1"/>
</dbReference>
<gene>
    <name evidence="2" type="ORF">CLV32_1486</name>
</gene>
<evidence type="ECO:0000313" key="2">
    <source>
        <dbReference type="EMBL" id="TDO22511.1"/>
    </source>
</evidence>
<dbReference type="OrthoDB" id="9765926at2"/>
<dbReference type="RefSeq" id="WP_133553926.1">
    <property type="nucleotide sequence ID" value="NZ_SNWM01000002.1"/>
</dbReference>
<dbReference type="Pfam" id="PF13585">
    <property type="entry name" value="CHU_C"/>
    <property type="match status" value="1"/>
</dbReference>
<evidence type="ECO:0000256" key="1">
    <source>
        <dbReference type="SAM" id="SignalP"/>
    </source>
</evidence>
<sequence>MQSKSMRLLFIALLIGGSVHAQQNTVTAGGDAVGSGGTSSYSIGQVFYTVLSAGSTSVGAGVQQTYTEAFSSLNLKQYVLNVLSPNGDGKNDAWVIKNIDDYPNNTVSVYDRSGRQVFNEKSYKNTWNGTYNGTPLAEGVYFYVIEYGNGIAPLKGALNILYRKN</sequence>
<comment type="caution">
    <text evidence="2">The sequence shown here is derived from an EMBL/GenBank/DDBJ whole genome shotgun (WGS) entry which is preliminary data.</text>
</comment>
<dbReference type="InterPro" id="IPR026341">
    <property type="entry name" value="T9SS_type_B"/>
</dbReference>